<keyword evidence="1" id="KW-1003">Cell membrane</keyword>
<feature type="transmembrane region" description="Helical" evidence="1">
    <location>
        <begin position="220"/>
        <end position="241"/>
    </location>
</feature>
<comment type="caution">
    <text evidence="3">The sequence shown here is derived from an EMBL/GenBank/DDBJ whole genome shotgun (WGS) entry which is preliminary data.</text>
</comment>
<gene>
    <name evidence="3" type="ORF">V3C41_14720</name>
</gene>
<comment type="caution">
    <text evidence="1">Lacks conserved residue(s) required for the propagation of feature annotation.</text>
</comment>
<organism evidence="3 4">
    <name type="scientific">Paenarthrobacter nicotinovorans</name>
    <name type="common">Arthrobacter nicotinovorans</name>
    <dbReference type="NCBI Taxonomy" id="29320"/>
    <lineage>
        <taxon>Bacteria</taxon>
        <taxon>Bacillati</taxon>
        <taxon>Actinomycetota</taxon>
        <taxon>Actinomycetes</taxon>
        <taxon>Micrococcales</taxon>
        <taxon>Micrococcaceae</taxon>
        <taxon>Paenarthrobacter</taxon>
    </lineage>
</organism>
<dbReference type="Proteomes" id="UP001448614">
    <property type="component" value="Unassembled WGS sequence"/>
</dbReference>
<dbReference type="RefSeq" id="WP_026539874.1">
    <property type="nucleotide sequence ID" value="NZ_JBBMFV010000004.1"/>
</dbReference>
<name>A0ABV0GV53_PAENI</name>
<proteinExistence type="inferred from homology"/>
<keyword evidence="1" id="KW-0472">Membrane</keyword>
<reference evidence="3 4" key="1">
    <citation type="journal article" date="2024" name="Appl. Microbiol. Biotechnol.">
        <title>Biosynthetic gene clusters with biotechnological applications in novel Antarctic isolates from Actinomycetota.</title>
        <authorList>
            <person name="Bruna P."/>
            <person name="Nunez-Montero K."/>
            <person name="Contreras M.J."/>
            <person name="Leal K."/>
            <person name="Garcia M."/>
            <person name="Abanto M."/>
            <person name="Barrientos L."/>
        </authorList>
    </citation>
    <scope>NUCLEOTIDE SEQUENCE [LARGE SCALE GENOMIC DNA]</scope>
    <source>
        <strain evidence="3 4">Se16.17</strain>
    </source>
</reference>
<dbReference type="CDD" id="cd06662">
    <property type="entry name" value="SURF1"/>
    <property type="match status" value="1"/>
</dbReference>
<keyword evidence="1" id="KW-1133">Transmembrane helix</keyword>
<dbReference type="Pfam" id="PF02104">
    <property type="entry name" value="SURF1"/>
    <property type="match status" value="1"/>
</dbReference>
<sequence length="302" mass="32686">MLKTALKPRWIAGLVFALLLSGVFVLLSQWQLSRSAQHEPPAPSSVEEVKPLVDVLKPGQFFPGSVSDQMVTATGTYDPAKQVLVEGRLYNNQKGFWIVSAFAVNNAPALSGVAASPQTWIPVARGWVADAAQAGPPPSGIITVTGRLIPSEAPVPNVDAGPGRASAVSSAELINIWEVSSYPGFVAATSEVSGGVTLPLGDDVKALNIPPQPPAEKVNWLNLFYAVEWVVFAGFSLFIWWRLVKDDYRRDLEEDEDFEDYEDEESGEGDGHEDGERVSYPSERPGATTEPTSPEPEQKVQQ</sequence>
<evidence type="ECO:0000256" key="1">
    <source>
        <dbReference type="RuleBase" id="RU363076"/>
    </source>
</evidence>
<dbReference type="PROSITE" id="PS50895">
    <property type="entry name" value="SURF1"/>
    <property type="match status" value="1"/>
</dbReference>
<comment type="subcellular location">
    <subcellularLocation>
        <location evidence="1">Cell membrane</location>
        <topology evidence="1">Multi-pass membrane protein</topology>
    </subcellularLocation>
</comment>
<feature type="region of interest" description="Disordered" evidence="2">
    <location>
        <begin position="254"/>
        <end position="302"/>
    </location>
</feature>
<dbReference type="EMBL" id="JBBMFV010000004">
    <property type="protein sequence ID" value="MEO3942329.1"/>
    <property type="molecule type" value="Genomic_DNA"/>
</dbReference>
<comment type="similarity">
    <text evidence="1">Belongs to the SURF1 family.</text>
</comment>
<evidence type="ECO:0000313" key="3">
    <source>
        <dbReference type="EMBL" id="MEO3942329.1"/>
    </source>
</evidence>
<feature type="compositionally biased region" description="Acidic residues" evidence="2">
    <location>
        <begin position="254"/>
        <end position="268"/>
    </location>
</feature>
<protein>
    <recommendedName>
        <fullName evidence="1">SURF1-like protein</fullName>
    </recommendedName>
</protein>
<evidence type="ECO:0000313" key="4">
    <source>
        <dbReference type="Proteomes" id="UP001448614"/>
    </source>
</evidence>
<evidence type="ECO:0000256" key="2">
    <source>
        <dbReference type="SAM" id="MobiDB-lite"/>
    </source>
</evidence>
<dbReference type="InterPro" id="IPR002994">
    <property type="entry name" value="Surf1/Shy1"/>
</dbReference>
<keyword evidence="4" id="KW-1185">Reference proteome</keyword>
<accession>A0ABV0GV53</accession>
<keyword evidence="1" id="KW-0812">Transmembrane</keyword>